<dbReference type="EMBL" id="CAJGYM010000061">
    <property type="protein sequence ID" value="CAD6195813.1"/>
    <property type="molecule type" value="Genomic_DNA"/>
</dbReference>
<organism evidence="2 3">
    <name type="scientific">Caenorhabditis auriculariae</name>
    <dbReference type="NCBI Taxonomy" id="2777116"/>
    <lineage>
        <taxon>Eukaryota</taxon>
        <taxon>Metazoa</taxon>
        <taxon>Ecdysozoa</taxon>
        <taxon>Nematoda</taxon>
        <taxon>Chromadorea</taxon>
        <taxon>Rhabditida</taxon>
        <taxon>Rhabditina</taxon>
        <taxon>Rhabditomorpha</taxon>
        <taxon>Rhabditoidea</taxon>
        <taxon>Rhabditidae</taxon>
        <taxon>Peloderinae</taxon>
        <taxon>Caenorhabditis</taxon>
    </lineage>
</organism>
<dbReference type="Proteomes" id="UP000835052">
    <property type="component" value="Unassembled WGS sequence"/>
</dbReference>
<feature type="region of interest" description="Disordered" evidence="1">
    <location>
        <begin position="44"/>
        <end position="89"/>
    </location>
</feature>
<gene>
    <name evidence="2" type="ORF">CAUJ_LOCUS11732</name>
</gene>
<keyword evidence="3" id="KW-1185">Reference proteome</keyword>
<name>A0A8S1HGX7_9PELO</name>
<reference evidence="2" key="1">
    <citation type="submission" date="2020-10" db="EMBL/GenBank/DDBJ databases">
        <authorList>
            <person name="Kikuchi T."/>
        </authorList>
    </citation>
    <scope>NUCLEOTIDE SEQUENCE</scope>
    <source>
        <strain evidence="2">NKZ352</strain>
    </source>
</reference>
<sequence length="122" mass="13292">MKGRRSGTAHWTEKKTSSNTTTTAPMNRMNMIMTDDATFYSIQEGDKKGEEGTTQDPLLEAGKVGGEPGPKPKGSKFWGDFSSPRPPPLQIEETAQKMMTFRLSKALSLAGGSLKALISERL</sequence>
<evidence type="ECO:0000313" key="3">
    <source>
        <dbReference type="Proteomes" id="UP000835052"/>
    </source>
</evidence>
<accession>A0A8S1HGX7</accession>
<protein>
    <submittedName>
        <fullName evidence="2">Uncharacterized protein</fullName>
    </submittedName>
</protein>
<feature type="region of interest" description="Disordered" evidence="1">
    <location>
        <begin position="1"/>
        <end position="29"/>
    </location>
</feature>
<evidence type="ECO:0000313" key="2">
    <source>
        <dbReference type="EMBL" id="CAD6195813.1"/>
    </source>
</evidence>
<proteinExistence type="predicted"/>
<evidence type="ECO:0000256" key="1">
    <source>
        <dbReference type="SAM" id="MobiDB-lite"/>
    </source>
</evidence>
<dbReference type="AlphaFoldDB" id="A0A8S1HGX7"/>
<comment type="caution">
    <text evidence="2">The sequence shown here is derived from an EMBL/GenBank/DDBJ whole genome shotgun (WGS) entry which is preliminary data.</text>
</comment>